<feature type="domain" description="RNA polymerase sigma factor 70 region 4 type 2" evidence="6">
    <location>
        <begin position="120"/>
        <end position="173"/>
    </location>
</feature>
<dbReference type="SUPFAM" id="SSF88946">
    <property type="entry name" value="Sigma2 domain of RNA polymerase sigma factors"/>
    <property type="match status" value="1"/>
</dbReference>
<protein>
    <submittedName>
        <fullName evidence="7">RNA polymerase sigma factor</fullName>
    </submittedName>
</protein>
<keyword evidence="4" id="KW-0804">Transcription</keyword>
<evidence type="ECO:0000259" key="5">
    <source>
        <dbReference type="Pfam" id="PF04542"/>
    </source>
</evidence>
<accession>A0ABW2NKY7</accession>
<comment type="similarity">
    <text evidence="1">Belongs to the sigma-70 factor family. ECF subfamily.</text>
</comment>
<proteinExistence type="inferred from homology"/>
<evidence type="ECO:0000256" key="3">
    <source>
        <dbReference type="ARBA" id="ARBA00023082"/>
    </source>
</evidence>
<dbReference type="InterPro" id="IPR039425">
    <property type="entry name" value="RNA_pol_sigma-70-like"/>
</dbReference>
<name>A0ABW2NKY7_9BACL</name>
<dbReference type="Gene3D" id="1.10.10.10">
    <property type="entry name" value="Winged helix-like DNA-binding domain superfamily/Winged helix DNA-binding domain"/>
    <property type="match status" value="1"/>
</dbReference>
<dbReference type="Pfam" id="PF04542">
    <property type="entry name" value="Sigma70_r2"/>
    <property type="match status" value="1"/>
</dbReference>
<dbReference type="SUPFAM" id="SSF88659">
    <property type="entry name" value="Sigma3 and sigma4 domains of RNA polymerase sigma factors"/>
    <property type="match status" value="1"/>
</dbReference>
<keyword evidence="2" id="KW-0805">Transcription regulation</keyword>
<keyword evidence="3" id="KW-0731">Sigma factor</keyword>
<evidence type="ECO:0000259" key="6">
    <source>
        <dbReference type="Pfam" id="PF08281"/>
    </source>
</evidence>
<dbReference type="Proteomes" id="UP001596549">
    <property type="component" value="Unassembled WGS sequence"/>
</dbReference>
<sequence>MGTISDLELYERIQQDDREALEILYDRYEKLLYSFSYKMLQQKELAEDAVQEVFIKIWRKKGLYSQEKGKFSSWMLTVARNACIDLLRKRKIPEMELDQETFQPASEDNVERTVEWKEEREQLLSAVSSLSEEQRHIVDLFYFKGTSQQKISDLCGVPLGTVKGRIRLALQHLRKKYSEGRDKYGQEPM</sequence>
<dbReference type="CDD" id="cd06171">
    <property type="entry name" value="Sigma70_r4"/>
    <property type="match status" value="1"/>
</dbReference>
<dbReference type="EMBL" id="JBHTCP010000002">
    <property type="protein sequence ID" value="MFC7370106.1"/>
    <property type="molecule type" value="Genomic_DNA"/>
</dbReference>
<comment type="caution">
    <text evidence="7">The sequence shown here is derived from an EMBL/GenBank/DDBJ whole genome shotgun (WGS) entry which is preliminary data.</text>
</comment>
<dbReference type="Gene3D" id="1.10.1740.10">
    <property type="match status" value="1"/>
</dbReference>
<evidence type="ECO:0000256" key="1">
    <source>
        <dbReference type="ARBA" id="ARBA00010641"/>
    </source>
</evidence>
<dbReference type="RefSeq" id="WP_379744743.1">
    <property type="nucleotide sequence ID" value="NZ_JBHTCP010000002.1"/>
</dbReference>
<gene>
    <name evidence="7" type="ORF">ACFQPF_00255</name>
</gene>
<dbReference type="InterPro" id="IPR036388">
    <property type="entry name" value="WH-like_DNA-bd_sf"/>
</dbReference>
<evidence type="ECO:0000256" key="4">
    <source>
        <dbReference type="ARBA" id="ARBA00023163"/>
    </source>
</evidence>
<evidence type="ECO:0000313" key="7">
    <source>
        <dbReference type="EMBL" id="MFC7370106.1"/>
    </source>
</evidence>
<dbReference type="PANTHER" id="PTHR43133:SF62">
    <property type="entry name" value="RNA POLYMERASE SIGMA FACTOR SIGZ"/>
    <property type="match status" value="1"/>
</dbReference>
<evidence type="ECO:0000313" key="8">
    <source>
        <dbReference type="Proteomes" id="UP001596549"/>
    </source>
</evidence>
<organism evidence="7 8">
    <name type="scientific">Fictibacillus iocasae</name>
    <dbReference type="NCBI Taxonomy" id="2715437"/>
    <lineage>
        <taxon>Bacteria</taxon>
        <taxon>Bacillati</taxon>
        <taxon>Bacillota</taxon>
        <taxon>Bacilli</taxon>
        <taxon>Bacillales</taxon>
        <taxon>Fictibacillaceae</taxon>
        <taxon>Fictibacillus</taxon>
    </lineage>
</organism>
<feature type="domain" description="RNA polymerase sigma-70 region 2" evidence="5">
    <location>
        <begin position="24"/>
        <end position="91"/>
    </location>
</feature>
<dbReference type="Pfam" id="PF08281">
    <property type="entry name" value="Sigma70_r4_2"/>
    <property type="match status" value="1"/>
</dbReference>
<dbReference type="InterPro" id="IPR013249">
    <property type="entry name" value="RNA_pol_sigma70_r4_t2"/>
</dbReference>
<keyword evidence="8" id="KW-1185">Reference proteome</keyword>
<dbReference type="InterPro" id="IPR014284">
    <property type="entry name" value="RNA_pol_sigma-70_dom"/>
</dbReference>
<reference evidence="8" key="1">
    <citation type="journal article" date="2019" name="Int. J. Syst. Evol. Microbiol.">
        <title>The Global Catalogue of Microorganisms (GCM) 10K type strain sequencing project: providing services to taxonomists for standard genome sequencing and annotation.</title>
        <authorList>
            <consortium name="The Broad Institute Genomics Platform"/>
            <consortium name="The Broad Institute Genome Sequencing Center for Infectious Disease"/>
            <person name="Wu L."/>
            <person name="Ma J."/>
        </authorList>
    </citation>
    <scope>NUCLEOTIDE SEQUENCE [LARGE SCALE GENOMIC DNA]</scope>
    <source>
        <strain evidence="8">NBRC 106396</strain>
    </source>
</reference>
<dbReference type="InterPro" id="IPR007627">
    <property type="entry name" value="RNA_pol_sigma70_r2"/>
</dbReference>
<evidence type="ECO:0000256" key="2">
    <source>
        <dbReference type="ARBA" id="ARBA00023015"/>
    </source>
</evidence>
<dbReference type="InterPro" id="IPR013324">
    <property type="entry name" value="RNA_pol_sigma_r3/r4-like"/>
</dbReference>
<dbReference type="NCBIfam" id="TIGR02937">
    <property type="entry name" value="sigma70-ECF"/>
    <property type="match status" value="1"/>
</dbReference>
<dbReference type="InterPro" id="IPR013325">
    <property type="entry name" value="RNA_pol_sigma_r2"/>
</dbReference>
<dbReference type="PANTHER" id="PTHR43133">
    <property type="entry name" value="RNA POLYMERASE ECF-TYPE SIGMA FACTO"/>
    <property type="match status" value="1"/>
</dbReference>